<dbReference type="Proteomes" id="UP000297549">
    <property type="component" value="Unassembled WGS sequence"/>
</dbReference>
<evidence type="ECO:0000313" key="2">
    <source>
        <dbReference type="EMBL" id="TGE22234.1"/>
    </source>
</evidence>
<evidence type="ECO:0000313" key="3">
    <source>
        <dbReference type="Proteomes" id="UP000297549"/>
    </source>
</evidence>
<gene>
    <name evidence="2" type="ORF">E5K00_18475</name>
</gene>
<keyword evidence="3" id="KW-1185">Reference proteome</keyword>
<organism evidence="2 3">
    <name type="scientific">Hymenobacter aquaticus</name>
    <dbReference type="NCBI Taxonomy" id="1867101"/>
    <lineage>
        <taxon>Bacteria</taxon>
        <taxon>Pseudomonadati</taxon>
        <taxon>Bacteroidota</taxon>
        <taxon>Cytophagia</taxon>
        <taxon>Cytophagales</taxon>
        <taxon>Hymenobacteraceae</taxon>
        <taxon>Hymenobacter</taxon>
    </lineage>
</organism>
<dbReference type="AlphaFoldDB" id="A0A4Z0PY47"/>
<reference evidence="2 3" key="1">
    <citation type="submission" date="2019-04" db="EMBL/GenBank/DDBJ databases">
        <authorList>
            <person name="Feng G."/>
            <person name="Zhang J."/>
            <person name="Zhu H."/>
        </authorList>
    </citation>
    <scope>NUCLEOTIDE SEQUENCE [LARGE SCALE GENOMIC DNA]</scope>
    <source>
        <strain evidence="2 3">JCM 31653</strain>
    </source>
</reference>
<comment type="caution">
    <text evidence="2">The sequence shown here is derived from an EMBL/GenBank/DDBJ whole genome shotgun (WGS) entry which is preliminary data.</text>
</comment>
<feature type="chain" id="PRO_5021445699" description="Lipoprotein" evidence="1">
    <location>
        <begin position="26"/>
        <end position="203"/>
    </location>
</feature>
<feature type="signal peptide" evidence="1">
    <location>
        <begin position="1"/>
        <end position="25"/>
    </location>
</feature>
<dbReference type="RefSeq" id="WP_135464753.1">
    <property type="nucleotide sequence ID" value="NZ_SRLC01000002.1"/>
</dbReference>
<sequence length="203" mass="22381">MINPLFRNVLGGLLLLAAGACSSEATDPQPDERITRTDEFVSAKADGQYTDCRDVYRRNGTVPDTLFNSYQNFMVSSTQRLQQIDIMRLENPTSSAKYFILTFGDVDLDALTVPAEFTAADRSRRVSLTFGDYTSTQGPVSGADPNRYQGSTLTPDGLVVKILSKDNDVLTGTFRGPVSNSAKQVKTLTEGQFRVKLLRKIRP</sequence>
<keyword evidence="1" id="KW-0732">Signal</keyword>
<protein>
    <recommendedName>
        <fullName evidence="4">Lipoprotein</fullName>
    </recommendedName>
</protein>
<evidence type="ECO:0008006" key="4">
    <source>
        <dbReference type="Google" id="ProtNLM"/>
    </source>
</evidence>
<accession>A0A4Z0PY47</accession>
<evidence type="ECO:0000256" key="1">
    <source>
        <dbReference type="SAM" id="SignalP"/>
    </source>
</evidence>
<proteinExistence type="predicted"/>
<name>A0A4Z0PY47_9BACT</name>
<dbReference type="OrthoDB" id="837025at2"/>
<dbReference type="PROSITE" id="PS51257">
    <property type="entry name" value="PROKAR_LIPOPROTEIN"/>
    <property type="match status" value="1"/>
</dbReference>
<dbReference type="EMBL" id="SRLC01000002">
    <property type="protein sequence ID" value="TGE22234.1"/>
    <property type="molecule type" value="Genomic_DNA"/>
</dbReference>